<comment type="caution">
    <text evidence="3">The sequence shown here is derived from an EMBL/GenBank/DDBJ whole genome shotgun (WGS) entry which is preliminary data.</text>
</comment>
<dbReference type="RefSeq" id="WP_066333785.1">
    <property type="nucleotide sequence ID" value="NZ_CP017688.1"/>
</dbReference>
<dbReference type="Gene3D" id="3.40.50.2000">
    <property type="entry name" value="Glycogen Phosphorylase B"/>
    <property type="match status" value="2"/>
</dbReference>
<dbReference type="InterPro" id="IPR028098">
    <property type="entry name" value="Glyco_trans_4-like_N"/>
</dbReference>
<feature type="domain" description="Glycosyl transferase family 1" evidence="1">
    <location>
        <begin position="163"/>
        <end position="319"/>
    </location>
</feature>
<feature type="domain" description="Glycosyltransferase subfamily 4-like N-terminal" evidence="2">
    <location>
        <begin position="43"/>
        <end position="128"/>
    </location>
</feature>
<evidence type="ECO:0000313" key="3">
    <source>
        <dbReference type="EMBL" id="OCB76490.1"/>
    </source>
</evidence>
<evidence type="ECO:0000313" key="4">
    <source>
        <dbReference type="Proteomes" id="UP000093510"/>
    </source>
</evidence>
<proteinExistence type="predicted"/>
<keyword evidence="4" id="KW-1185">Reference proteome</keyword>
<dbReference type="Proteomes" id="UP000093510">
    <property type="component" value="Unassembled WGS sequence"/>
</dbReference>
<accession>A0A1B9E3H5</accession>
<dbReference type="OrthoDB" id="832722at2"/>
<gene>
    <name evidence="3" type="ORF">LPBF_06005</name>
</gene>
<dbReference type="STRING" id="1763534.GCA_001831475_01167"/>
<evidence type="ECO:0000259" key="2">
    <source>
        <dbReference type="Pfam" id="PF13477"/>
    </source>
</evidence>
<dbReference type="Pfam" id="PF13477">
    <property type="entry name" value="Glyco_trans_4_2"/>
    <property type="match status" value="1"/>
</dbReference>
<keyword evidence="3" id="KW-0808">Transferase</keyword>
<name>A0A1B9E3H5_9FLAO</name>
<organism evidence="3 4">
    <name type="scientific">Flavobacterium crassostreae</name>
    <dbReference type="NCBI Taxonomy" id="1763534"/>
    <lineage>
        <taxon>Bacteria</taxon>
        <taxon>Pseudomonadati</taxon>
        <taxon>Bacteroidota</taxon>
        <taxon>Flavobacteriia</taxon>
        <taxon>Flavobacteriales</taxon>
        <taxon>Flavobacteriaceae</taxon>
        <taxon>Flavobacterium</taxon>
    </lineage>
</organism>
<sequence length="360" mass="40693">MQKRKILFLGETYRADAITWQKGLQEFGGFEIQSWELQTPSNSFKNRWLRGFEFVTAIFKIRKIVRSVQPDLVVAERTTSYGFLAALSGANCIVIAQQGITDLWPIGSLSYPIKKIMQQYTFQKAHLIHAWGSVMTPAMLAAGANMQKVLVLPKGIDLKRFKPNTALATQKIHAIVTRSLTPEYGHEVILKAFAILDQKGVDFELTILGDGSCMSDLKKQTSRLQLQQKVRFLGSVLYTELPQHLQKANYYLSMPNTEGVSASLFEAMATHCYPIVSDIAGNQQWITHNQNGSLVAVGDYQTLAETILNTYKQPEYRSKALDFNLNLVQQQANYQINMALIAQKYHELLWSHQDQQPCAE</sequence>
<dbReference type="PANTHER" id="PTHR12526">
    <property type="entry name" value="GLYCOSYLTRANSFERASE"/>
    <property type="match status" value="1"/>
</dbReference>
<dbReference type="SUPFAM" id="SSF53756">
    <property type="entry name" value="UDP-Glycosyltransferase/glycogen phosphorylase"/>
    <property type="match status" value="1"/>
</dbReference>
<dbReference type="EMBL" id="LVEP01000022">
    <property type="protein sequence ID" value="OCB76490.1"/>
    <property type="molecule type" value="Genomic_DNA"/>
</dbReference>
<reference evidence="3 4" key="1">
    <citation type="submission" date="2016-03" db="EMBL/GenBank/DDBJ databases">
        <authorList>
            <person name="Ploux O."/>
        </authorList>
    </citation>
    <scope>NUCLEOTIDE SEQUENCE [LARGE SCALE GENOMIC DNA]</scope>
    <source>
        <strain evidence="3 4">LPB0076</strain>
    </source>
</reference>
<dbReference type="InterPro" id="IPR001296">
    <property type="entry name" value="Glyco_trans_1"/>
</dbReference>
<dbReference type="GO" id="GO:0016757">
    <property type="term" value="F:glycosyltransferase activity"/>
    <property type="evidence" value="ECO:0007669"/>
    <property type="project" value="InterPro"/>
</dbReference>
<dbReference type="AlphaFoldDB" id="A0A1B9E3H5"/>
<evidence type="ECO:0000259" key="1">
    <source>
        <dbReference type="Pfam" id="PF00534"/>
    </source>
</evidence>
<protein>
    <submittedName>
        <fullName evidence="3">Glycosyl transferase family 1</fullName>
    </submittedName>
</protein>
<dbReference type="Pfam" id="PF00534">
    <property type="entry name" value="Glycos_transf_1"/>
    <property type="match status" value="1"/>
</dbReference>